<dbReference type="GeneID" id="87947671"/>
<dbReference type="AlphaFoldDB" id="A0AAX4ISE7"/>
<name>A0AAX4ISE7_9PEZI</name>
<evidence type="ECO:0000313" key="1">
    <source>
        <dbReference type="EMBL" id="WQF86157.1"/>
    </source>
</evidence>
<dbReference type="KEGG" id="cdet:87947671"/>
<accession>A0AAX4ISE7</accession>
<protein>
    <submittedName>
        <fullName evidence="1">Uncharacterized protein</fullName>
    </submittedName>
</protein>
<dbReference type="Proteomes" id="UP001322277">
    <property type="component" value="Chromosome 7"/>
</dbReference>
<proteinExistence type="predicted"/>
<dbReference type="EMBL" id="CP137311">
    <property type="protein sequence ID" value="WQF86157.1"/>
    <property type="molecule type" value="Genomic_DNA"/>
</dbReference>
<evidence type="ECO:0000313" key="2">
    <source>
        <dbReference type="Proteomes" id="UP001322277"/>
    </source>
</evidence>
<gene>
    <name evidence="1" type="ORF">CDEST_11171</name>
</gene>
<reference evidence="2" key="1">
    <citation type="journal article" date="2023" name="bioRxiv">
        <title>Complete genome of the Medicago anthracnose fungus, Colletotrichum destructivum, reveals a mini-chromosome-like region within a core chromosome.</title>
        <authorList>
            <person name="Lapalu N."/>
            <person name="Simon A."/>
            <person name="Lu A."/>
            <person name="Plaumann P.-L."/>
            <person name="Amselem J."/>
            <person name="Pigne S."/>
            <person name="Auger A."/>
            <person name="Koch C."/>
            <person name="Dallery J.-F."/>
            <person name="O'Connell R.J."/>
        </authorList>
    </citation>
    <scope>NUCLEOTIDE SEQUENCE [LARGE SCALE GENOMIC DNA]</scope>
    <source>
        <strain evidence="2">CBS 520.97</strain>
    </source>
</reference>
<sequence>MKTACHPIKRFGDIKCSYISTTRLATIHSVEVVIPLSAGTEAVIERPISGKNGIRPSCACNLSTIAHQYISRSDSNSVNQQHVYANNAEFVDILRDSIAAVAYDTDLIHNAVGIIEEIRKCIRQEHNFLYGNLIMDNTYTDSRRRDVLTVTNRIEAGYYPVYCEFIKTRLSYTSEPCFQIAGSLDHSNSSPTAHSQ</sequence>
<organism evidence="1 2">
    <name type="scientific">Colletotrichum destructivum</name>
    <dbReference type="NCBI Taxonomy" id="34406"/>
    <lineage>
        <taxon>Eukaryota</taxon>
        <taxon>Fungi</taxon>
        <taxon>Dikarya</taxon>
        <taxon>Ascomycota</taxon>
        <taxon>Pezizomycotina</taxon>
        <taxon>Sordariomycetes</taxon>
        <taxon>Hypocreomycetidae</taxon>
        <taxon>Glomerellales</taxon>
        <taxon>Glomerellaceae</taxon>
        <taxon>Colletotrichum</taxon>
        <taxon>Colletotrichum destructivum species complex</taxon>
    </lineage>
</organism>
<keyword evidence="2" id="KW-1185">Reference proteome</keyword>
<dbReference type="RefSeq" id="XP_062783378.1">
    <property type="nucleotide sequence ID" value="XM_062927327.1"/>
</dbReference>